<proteinExistence type="predicted"/>
<sequence>MNSLDALPQEIIALALQNCDSFHQIHCLISTCKRTRSVWILNQRSILWPVAQAEIPGFSDALIAVRATRIATDALLQGELPPDPFTVSELSGDANKPSLEELKEVQTLHRAVNYLEKEILSYDQDRFVSMPDELETKHDECARVKWKVWREECHRAIYRNLAAGAILCRAYNAPVVSGARPRGFLAAFLELMQGNEDPDYVIEGWFSESEQSYLSEIPLYSIKDYHKCEAAFHPLEDIFVEESRKREPFEPLEMVASARLRRDESLFKNFGRYVDIRNPESLDPDHAENLFHQILHFIAIVEEEPRKFIWDPRTQDAQCEEVPGDSPSTFAIFFGSFVPIKISVRDRTTVSGSLVLPGLEAKTAKSKESNYFGFQYMDAFLTKVWEVGGIPNYYGGDKRPPPPQFYFAEYMLRKYFSVRFADGIYEAAWDGFTHYGALFTNLESNIWYDEECLFQSSDDPIPAVYYRDAFE</sequence>
<organism evidence="1 2">
    <name type="scientific">Aspergillus puulaauensis</name>
    <dbReference type="NCBI Taxonomy" id="1220207"/>
    <lineage>
        <taxon>Eukaryota</taxon>
        <taxon>Fungi</taxon>
        <taxon>Dikarya</taxon>
        <taxon>Ascomycota</taxon>
        <taxon>Pezizomycotina</taxon>
        <taxon>Eurotiomycetes</taxon>
        <taxon>Eurotiomycetidae</taxon>
        <taxon>Eurotiales</taxon>
        <taxon>Aspergillaceae</taxon>
        <taxon>Aspergillus</taxon>
    </lineage>
</organism>
<dbReference type="AlphaFoldDB" id="A0A7R7XX04"/>
<evidence type="ECO:0000313" key="2">
    <source>
        <dbReference type="Proteomes" id="UP000654913"/>
    </source>
</evidence>
<accession>A0A7R7XX04</accession>
<protein>
    <submittedName>
        <fullName evidence="1">Uncharacterized protein</fullName>
    </submittedName>
</protein>
<name>A0A7R7XX04_9EURO</name>
<dbReference type="KEGG" id="apuu:APUU_70842S"/>
<dbReference type="GeneID" id="64979269"/>
<reference evidence="1" key="2">
    <citation type="submission" date="2021-02" db="EMBL/GenBank/DDBJ databases">
        <title>Aspergillus puulaauensis MK2 genome sequence.</title>
        <authorList>
            <person name="Futagami T."/>
            <person name="Mori K."/>
            <person name="Kadooka C."/>
            <person name="Tanaka T."/>
        </authorList>
    </citation>
    <scope>NUCLEOTIDE SEQUENCE</scope>
    <source>
        <strain evidence="1">MK2</strain>
    </source>
</reference>
<evidence type="ECO:0000313" key="1">
    <source>
        <dbReference type="EMBL" id="BCS29272.1"/>
    </source>
</evidence>
<dbReference type="EMBL" id="AP024449">
    <property type="protein sequence ID" value="BCS29272.1"/>
    <property type="molecule type" value="Genomic_DNA"/>
</dbReference>
<gene>
    <name evidence="1" type="ORF">APUU_70842S</name>
</gene>
<dbReference type="RefSeq" id="XP_041561458.1">
    <property type="nucleotide sequence ID" value="XM_041695760.1"/>
</dbReference>
<dbReference type="OrthoDB" id="5280464at2759"/>
<reference evidence="1" key="1">
    <citation type="submission" date="2021-01" db="EMBL/GenBank/DDBJ databases">
        <authorList>
            <consortium name="Aspergillus puulaauensis MK2 genome sequencing consortium"/>
            <person name="Kazuki M."/>
            <person name="Futagami T."/>
        </authorList>
    </citation>
    <scope>NUCLEOTIDE SEQUENCE</scope>
    <source>
        <strain evidence="1">MK2</strain>
    </source>
</reference>
<keyword evidence="2" id="KW-1185">Reference proteome</keyword>
<dbReference type="Proteomes" id="UP000654913">
    <property type="component" value="Chromosome 7"/>
</dbReference>